<name>A0A1M5U7B2_9BACT</name>
<dbReference type="OrthoDB" id="9840657at2"/>
<dbReference type="Proteomes" id="UP000184212">
    <property type="component" value="Unassembled WGS sequence"/>
</dbReference>
<dbReference type="InterPro" id="IPR036390">
    <property type="entry name" value="WH_DNA-bd_sf"/>
</dbReference>
<dbReference type="RefSeq" id="WP_073138439.1">
    <property type="nucleotide sequence ID" value="NZ_FQWQ01000003.1"/>
</dbReference>
<dbReference type="EMBL" id="FQWQ01000003">
    <property type="protein sequence ID" value="SHH58877.1"/>
    <property type="molecule type" value="Genomic_DNA"/>
</dbReference>
<protein>
    <submittedName>
        <fullName evidence="1">Uncharacterized protein</fullName>
    </submittedName>
</protein>
<dbReference type="AlphaFoldDB" id="A0A1M5U7B2"/>
<keyword evidence="2" id="KW-1185">Reference proteome</keyword>
<evidence type="ECO:0000313" key="1">
    <source>
        <dbReference type="EMBL" id="SHH58877.1"/>
    </source>
</evidence>
<organism evidence="1 2">
    <name type="scientific">Chryseolinea serpens</name>
    <dbReference type="NCBI Taxonomy" id="947013"/>
    <lineage>
        <taxon>Bacteria</taxon>
        <taxon>Pseudomonadati</taxon>
        <taxon>Bacteroidota</taxon>
        <taxon>Cytophagia</taxon>
        <taxon>Cytophagales</taxon>
        <taxon>Fulvivirgaceae</taxon>
        <taxon>Chryseolinea</taxon>
    </lineage>
</organism>
<sequence>MNFDNLITNDRRRKIFDAVMSQPGPFTIKQILSSVPNEGFNYYMVRELLQALTYRGFLTEESIRTNKSKGGRPTTLYILSKASQ</sequence>
<dbReference type="STRING" id="947013.SAMN04488109_4503"/>
<reference evidence="1 2" key="1">
    <citation type="submission" date="2016-11" db="EMBL/GenBank/DDBJ databases">
        <authorList>
            <person name="Jaros S."/>
            <person name="Januszkiewicz K."/>
            <person name="Wedrychowicz H."/>
        </authorList>
    </citation>
    <scope>NUCLEOTIDE SEQUENCE [LARGE SCALE GENOMIC DNA]</scope>
    <source>
        <strain evidence="1 2">DSM 24574</strain>
    </source>
</reference>
<gene>
    <name evidence="1" type="ORF">SAMN04488109_4503</name>
</gene>
<accession>A0A1M5U7B2</accession>
<evidence type="ECO:0000313" key="2">
    <source>
        <dbReference type="Proteomes" id="UP000184212"/>
    </source>
</evidence>
<dbReference type="Gene3D" id="1.10.10.10">
    <property type="entry name" value="Winged helix-like DNA-binding domain superfamily/Winged helix DNA-binding domain"/>
    <property type="match status" value="1"/>
</dbReference>
<dbReference type="SUPFAM" id="SSF46785">
    <property type="entry name" value="Winged helix' DNA-binding domain"/>
    <property type="match status" value="1"/>
</dbReference>
<proteinExistence type="predicted"/>
<dbReference type="InterPro" id="IPR036388">
    <property type="entry name" value="WH-like_DNA-bd_sf"/>
</dbReference>